<evidence type="ECO:0000313" key="4">
    <source>
        <dbReference type="EMBL" id="CCA26087.1"/>
    </source>
</evidence>
<reference evidence="4" key="1">
    <citation type="journal article" date="2011" name="PLoS Biol.">
        <title>Gene gain and loss during evolution of obligate parasitism in the white rust pathogen of Arabidopsis thaliana.</title>
        <authorList>
            <person name="Kemen E."/>
            <person name="Gardiner A."/>
            <person name="Schultz-Larsen T."/>
            <person name="Kemen A.C."/>
            <person name="Balmuth A.L."/>
            <person name="Robert-Seilaniantz A."/>
            <person name="Bailey K."/>
            <person name="Holub E."/>
            <person name="Studholme D.J."/>
            <person name="Maclean D."/>
            <person name="Jones J.D."/>
        </authorList>
    </citation>
    <scope>NUCLEOTIDE SEQUENCE</scope>
</reference>
<keyword evidence="2" id="KW-0520">NAD</keyword>
<evidence type="ECO:0000256" key="2">
    <source>
        <dbReference type="ARBA" id="ARBA00023027"/>
    </source>
</evidence>
<organism evidence="4">
    <name type="scientific">Albugo laibachii Nc14</name>
    <dbReference type="NCBI Taxonomy" id="890382"/>
    <lineage>
        <taxon>Eukaryota</taxon>
        <taxon>Sar</taxon>
        <taxon>Stramenopiles</taxon>
        <taxon>Oomycota</taxon>
        <taxon>Peronosporomycetes</taxon>
        <taxon>Albuginales</taxon>
        <taxon>Albuginaceae</taxon>
        <taxon>Albugo</taxon>
    </lineage>
</organism>
<dbReference type="Gene3D" id="3.40.50.720">
    <property type="entry name" value="NAD(P)-binding Rossmann-like Domain"/>
    <property type="match status" value="1"/>
</dbReference>
<evidence type="ECO:0000259" key="3">
    <source>
        <dbReference type="Pfam" id="PF16363"/>
    </source>
</evidence>
<proteinExistence type="inferred from homology"/>
<sequence length="366" mass="40755">MLPSISVSGPVTSDAKVIAAHIDPSLNSSKSLIQTASTSSAAVRNKRFLVTGGAGFIGYHTSKALLLRGDDVIIIDELNDYYDVRLKQSNLDDLVEHFGNERVKVYIGDVCDEDLVQRIMTERKPESIIHLAARAGVRPSIENPLLYIQANITATTVLLEACRRFHVQKFIYASSSSVYGGSNKTSFSESDSVDHPISPYAATKKSCELLAYTYHNLYQMNCIGLRFFTVYGPRGRPDMAPFKFVDCIARGEKIKQFGDGTSSRDYTYIDDIVDGILLSLDKATGYELFNLGNGNPILLRQFISIIEQLIGKKADVDVVSNQPGDVHRTCADISKAKRMLGYEPMTSLKVGLQKTWEWYSTYYRKL</sequence>
<dbReference type="Gene3D" id="3.90.25.10">
    <property type="entry name" value="UDP-galactose 4-epimerase, domain 1"/>
    <property type="match status" value="1"/>
</dbReference>
<dbReference type="InterPro" id="IPR036291">
    <property type="entry name" value="NAD(P)-bd_dom_sf"/>
</dbReference>
<dbReference type="InterPro" id="IPR016040">
    <property type="entry name" value="NAD(P)-bd_dom"/>
</dbReference>
<dbReference type="PRINTS" id="PR01713">
    <property type="entry name" value="NUCEPIMERASE"/>
</dbReference>
<dbReference type="AlphaFoldDB" id="F0WX95"/>
<dbReference type="PANTHER" id="PTHR43574">
    <property type="entry name" value="EPIMERASE-RELATED"/>
    <property type="match status" value="1"/>
</dbReference>
<dbReference type="EMBL" id="FR824390">
    <property type="protein sequence ID" value="CCA26087.1"/>
    <property type="molecule type" value="Genomic_DNA"/>
</dbReference>
<dbReference type="HOGENOM" id="CLU_007383_1_7_1"/>
<comment type="similarity">
    <text evidence="1">Belongs to the NAD(P)-dependent epimerase/dehydratase family.</text>
</comment>
<feature type="domain" description="NAD(P)-binding" evidence="3">
    <location>
        <begin position="49"/>
        <end position="355"/>
    </location>
</feature>
<accession>F0WX95</accession>
<name>F0WX95_9STRA</name>
<gene>
    <name evidence="4" type="primary">AlNc14C345G10850</name>
    <name evidence="4" type="ORF">ALNC14_122310</name>
</gene>
<reference evidence="4" key="2">
    <citation type="submission" date="2011-02" db="EMBL/GenBank/DDBJ databases">
        <authorList>
            <person name="MacLean D."/>
        </authorList>
    </citation>
    <scope>NUCLEOTIDE SEQUENCE</scope>
</reference>
<protein>
    <submittedName>
        <fullName evidence="4">Uncharacterized protein AlNc14C345G10850</fullName>
    </submittedName>
</protein>
<dbReference type="Pfam" id="PF16363">
    <property type="entry name" value="GDP_Man_Dehyd"/>
    <property type="match status" value="1"/>
</dbReference>
<dbReference type="SUPFAM" id="SSF51735">
    <property type="entry name" value="NAD(P)-binding Rossmann-fold domains"/>
    <property type="match status" value="1"/>
</dbReference>
<evidence type="ECO:0000256" key="1">
    <source>
        <dbReference type="ARBA" id="ARBA00007637"/>
    </source>
</evidence>